<evidence type="ECO:0000313" key="9">
    <source>
        <dbReference type="EMBL" id="GEO04335.1"/>
    </source>
</evidence>
<dbReference type="InterPro" id="IPR004358">
    <property type="entry name" value="Sig_transdc_His_kin-like_C"/>
</dbReference>
<evidence type="ECO:0000256" key="1">
    <source>
        <dbReference type="ARBA" id="ARBA00000085"/>
    </source>
</evidence>
<dbReference type="InterPro" id="IPR013655">
    <property type="entry name" value="PAS_fold_3"/>
</dbReference>
<feature type="domain" description="PAS" evidence="7">
    <location>
        <begin position="491"/>
        <end position="536"/>
    </location>
</feature>
<dbReference type="PANTHER" id="PTHR43304">
    <property type="entry name" value="PHYTOCHROME-LIKE PROTEIN CPH1"/>
    <property type="match status" value="1"/>
</dbReference>
<evidence type="ECO:0000256" key="5">
    <source>
        <dbReference type="ARBA" id="ARBA00022777"/>
    </source>
</evidence>
<dbReference type="GO" id="GO:0006355">
    <property type="term" value="P:regulation of DNA-templated transcription"/>
    <property type="evidence" value="ECO:0007669"/>
    <property type="project" value="InterPro"/>
</dbReference>
<name>A0A512AX84_9BACT</name>
<dbReference type="EMBL" id="BJYS01000013">
    <property type="protein sequence ID" value="GEO04335.1"/>
    <property type="molecule type" value="Genomic_DNA"/>
</dbReference>
<dbReference type="Pfam" id="PF13426">
    <property type="entry name" value="PAS_9"/>
    <property type="match status" value="1"/>
</dbReference>
<dbReference type="Gene3D" id="1.10.287.130">
    <property type="match status" value="1"/>
</dbReference>
<dbReference type="Gene3D" id="3.30.450.20">
    <property type="entry name" value="PAS domain"/>
    <property type="match status" value="5"/>
</dbReference>
<dbReference type="EC" id="2.7.13.3" evidence="2"/>
<dbReference type="GO" id="GO:0000155">
    <property type="term" value="F:phosphorelay sensor kinase activity"/>
    <property type="evidence" value="ECO:0007669"/>
    <property type="project" value="InterPro"/>
</dbReference>
<accession>A0A512AX84</accession>
<dbReference type="InterPro" id="IPR036890">
    <property type="entry name" value="HATPase_C_sf"/>
</dbReference>
<dbReference type="Pfam" id="PF02518">
    <property type="entry name" value="HATPase_c"/>
    <property type="match status" value="1"/>
</dbReference>
<feature type="domain" description="PAS" evidence="7">
    <location>
        <begin position="378"/>
        <end position="448"/>
    </location>
</feature>
<organism evidence="9 10">
    <name type="scientific">Adhaeribacter aerolatus</name>
    <dbReference type="NCBI Taxonomy" id="670289"/>
    <lineage>
        <taxon>Bacteria</taxon>
        <taxon>Pseudomonadati</taxon>
        <taxon>Bacteroidota</taxon>
        <taxon>Cytophagia</taxon>
        <taxon>Cytophagales</taxon>
        <taxon>Hymenobacteraceae</taxon>
        <taxon>Adhaeribacter</taxon>
    </lineage>
</organism>
<protein>
    <recommendedName>
        <fullName evidence="2">histidine kinase</fullName>
        <ecNumber evidence="2">2.7.13.3</ecNumber>
    </recommendedName>
</protein>
<dbReference type="Pfam" id="PF08447">
    <property type="entry name" value="PAS_3"/>
    <property type="match status" value="2"/>
</dbReference>
<dbReference type="NCBIfam" id="TIGR00229">
    <property type="entry name" value="sensory_box"/>
    <property type="match status" value="5"/>
</dbReference>
<dbReference type="InterPro" id="IPR000014">
    <property type="entry name" value="PAS"/>
</dbReference>
<dbReference type="OrthoDB" id="9766459at2"/>
<dbReference type="SUPFAM" id="SSF55874">
    <property type="entry name" value="ATPase domain of HSP90 chaperone/DNA topoisomerase II/histidine kinase"/>
    <property type="match status" value="1"/>
</dbReference>
<evidence type="ECO:0000256" key="4">
    <source>
        <dbReference type="ARBA" id="ARBA00022679"/>
    </source>
</evidence>
<dbReference type="PROSITE" id="PS50113">
    <property type="entry name" value="PAC"/>
    <property type="match status" value="2"/>
</dbReference>
<dbReference type="SUPFAM" id="SSF55785">
    <property type="entry name" value="PYP-like sensor domain (PAS domain)"/>
    <property type="match status" value="5"/>
</dbReference>
<dbReference type="AlphaFoldDB" id="A0A512AX84"/>
<evidence type="ECO:0000313" key="10">
    <source>
        <dbReference type="Proteomes" id="UP000321532"/>
    </source>
</evidence>
<feature type="domain" description="Histidine kinase" evidence="6">
    <location>
        <begin position="635"/>
        <end position="849"/>
    </location>
</feature>
<dbReference type="InterPro" id="IPR036097">
    <property type="entry name" value="HisK_dim/P_sf"/>
</dbReference>
<dbReference type="InterPro" id="IPR003594">
    <property type="entry name" value="HATPase_dom"/>
</dbReference>
<dbReference type="SUPFAM" id="SSF47384">
    <property type="entry name" value="Homodimeric domain of signal transducing histidine kinase"/>
    <property type="match status" value="1"/>
</dbReference>
<keyword evidence="3" id="KW-0597">Phosphoprotein</keyword>
<dbReference type="InterPro" id="IPR000700">
    <property type="entry name" value="PAS-assoc_C"/>
</dbReference>
<feature type="domain" description="PAS" evidence="7">
    <location>
        <begin position="254"/>
        <end position="324"/>
    </location>
</feature>
<dbReference type="SMART" id="SM00091">
    <property type="entry name" value="PAS"/>
    <property type="match status" value="5"/>
</dbReference>
<sequence length="849" mass="96298">MQDSNGNRILNHVMTYSMDMICTIDVAARFIQVSAGFSQLLDYGREEMEGQFVRNFIHPDDPGKILETPPFINTVKSTTSFEGCYLHKNGQKVTLLWSVVWSEVEALYFCIARDTSCQRAAAEELPQRKELLHLTLAHGADMLALLDENGHYLYVDGTAVENLGYQPEQFIGLNSFQLIHPADLSKVQEIFTSIKRTQAAAKISDFRIKTAGGQYRWVETTISNQLHNPAIRAIFISTRDITERKEAQLKLEQSEQRFRSLFENNPDIVFFLNEAGIILDANPAFLSFANKQKEEVVNYSLYDFLPPEVLPLIKQKHEEAFSGKKVCFDIDINLENLGPKVLSIVKVPLVAGSSVEALHVVIKDITEVTQAHRIIEQHAQRLNTIFESITDAFCTLDKDWNFTYTNSEFDRVLQIKRHEYLSKNIWAVYPEEVQGIFYQQYHQAIATGKSVHFEAYLQKCNICLEVKAYPSEEGLSIYFNDITEKIVARKELEKLSLIANKTFNSTIITDAAGRAEWVNEGFTRNTGYTLSELIGRKPGDLLRGTETDTEELRRIQEKLKAGVPFNSTLLNYKKTGEPFWVSMDISPVFDEAGNITQYIAIHKDITAQKEAEANLVKMSRDLYQQNRDLQQFTYIISHNLRAPVANALGLSKILTGIEKESTEFDTSLNYLQESIFRLDDVLKDINLILSVRDRKDVIEKESLNLAAVCRQALEDLQQPLRQCHGLINLAIPEAHQVQANRAYIYSIFYNLLSNAIKYRAATRTLQIKIQASVNAQGATIIQISDNGSGFDTKKAGDNIFKLYKRFHENREGKGLGLFLVKSHVEAMAGRIAVASQVDVGTTFTIYLNE</sequence>
<feature type="domain" description="PAC" evidence="8">
    <location>
        <begin position="202"/>
        <end position="253"/>
    </location>
</feature>
<evidence type="ECO:0000256" key="2">
    <source>
        <dbReference type="ARBA" id="ARBA00012438"/>
    </source>
</evidence>
<evidence type="ECO:0000259" key="6">
    <source>
        <dbReference type="PROSITE" id="PS50109"/>
    </source>
</evidence>
<comment type="caution">
    <text evidence="9">The sequence shown here is derived from an EMBL/GenBank/DDBJ whole genome shotgun (WGS) entry which is preliminary data.</text>
</comment>
<dbReference type="CDD" id="cd00130">
    <property type="entry name" value="PAS"/>
    <property type="match status" value="5"/>
</dbReference>
<keyword evidence="10" id="KW-1185">Reference proteome</keyword>
<comment type="catalytic activity">
    <reaction evidence="1">
        <text>ATP + protein L-histidine = ADP + protein N-phospho-L-histidine.</text>
        <dbReference type="EC" id="2.7.13.3"/>
    </reaction>
</comment>
<dbReference type="InterPro" id="IPR052162">
    <property type="entry name" value="Sensor_kinase/Photoreceptor"/>
</dbReference>
<dbReference type="InterPro" id="IPR001610">
    <property type="entry name" value="PAC"/>
</dbReference>
<evidence type="ECO:0000256" key="3">
    <source>
        <dbReference type="ARBA" id="ARBA00022553"/>
    </source>
</evidence>
<feature type="domain" description="PAS" evidence="7">
    <location>
        <begin position="128"/>
        <end position="198"/>
    </location>
</feature>
<dbReference type="PANTHER" id="PTHR43304:SF1">
    <property type="entry name" value="PAC DOMAIN-CONTAINING PROTEIN"/>
    <property type="match status" value="1"/>
</dbReference>
<dbReference type="RefSeq" id="WP_146897597.1">
    <property type="nucleotide sequence ID" value="NZ_BJYS01000013.1"/>
</dbReference>
<proteinExistence type="predicted"/>
<dbReference type="Pfam" id="PF08448">
    <property type="entry name" value="PAS_4"/>
    <property type="match status" value="1"/>
</dbReference>
<dbReference type="Gene3D" id="3.30.565.10">
    <property type="entry name" value="Histidine kinase-like ATPase, C-terminal domain"/>
    <property type="match status" value="1"/>
</dbReference>
<dbReference type="PRINTS" id="PR00344">
    <property type="entry name" value="BCTRLSENSOR"/>
</dbReference>
<keyword evidence="5" id="KW-0418">Kinase</keyword>
<dbReference type="InterPro" id="IPR005467">
    <property type="entry name" value="His_kinase_dom"/>
</dbReference>
<dbReference type="SMART" id="SM00387">
    <property type="entry name" value="HATPase_c"/>
    <property type="match status" value="1"/>
</dbReference>
<dbReference type="PROSITE" id="PS50112">
    <property type="entry name" value="PAS"/>
    <property type="match status" value="5"/>
</dbReference>
<dbReference type="InterPro" id="IPR035965">
    <property type="entry name" value="PAS-like_dom_sf"/>
</dbReference>
<dbReference type="PROSITE" id="PS50109">
    <property type="entry name" value="HIS_KIN"/>
    <property type="match status" value="1"/>
</dbReference>
<feature type="domain" description="PAC" evidence="8">
    <location>
        <begin position="563"/>
        <end position="617"/>
    </location>
</feature>
<reference evidence="9 10" key="1">
    <citation type="submission" date="2019-07" db="EMBL/GenBank/DDBJ databases">
        <title>Whole genome shotgun sequence of Adhaeribacter aerolatus NBRC 106133.</title>
        <authorList>
            <person name="Hosoyama A."/>
            <person name="Uohara A."/>
            <person name="Ohji S."/>
            <person name="Ichikawa N."/>
        </authorList>
    </citation>
    <scope>NUCLEOTIDE SEQUENCE [LARGE SCALE GENOMIC DNA]</scope>
    <source>
        <strain evidence="9 10">NBRC 106133</strain>
    </source>
</reference>
<evidence type="ECO:0000259" key="7">
    <source>
        <dbReference type="PROSITE" id="PS50112"/>
    </source>
</evidence>
<dbReference type="SMART" id="SM00086">
    <property type="entry name" value="PAC"/>
    <property type="match status" value="2"/>
</dbReference>
<feature type="domain" description="PAS" evidence="7">
    <location>
        <begin position="6"/>
        <end position="78"/>
    </location>
</feature>
<dbReference type="Pfam" id="PF00989">
    <property type="entry name" value="PAS"/>
    <property type="match status" value="1"/>
</dbReference>
<keyword evidence="4" id="KW-0808">Transferase</keyword>
<dbReference type="InterPro" id="IPR013767">
    <property type="entry name" value="PAS_fold"/>
</dbReference>
<dbReference type="Proteomes" id="UP000321532">
    <property type="component" value="Unassembled WGS sequence"/>
</dbReference>
<gene>
    <name evidence="9" type="ORF">AAE02nite_19990</name>
</gene>
<evidence type="ECO:0000259" key="8">
    <source>
        <dbReference type="PROSITE" id="PS50113"/>
    </source>
</evidence>
<dbReference type="InterPro" id="IPR013656">
    <property type="entry name" value="PAS_4"/>
</dbReference>